<evidence type="ECO:0000256" key="1">
    <source>
        <dbReference type="SAM" id="Phobius"/>
    </source>
</evidence>
<protein>
    <submittedName>
        <fullName evidence="2">Uncharacterized protein</fullName>
    </submittedName>
</protein>
<comment type="caution">
    <text evidence="2">The sequence shown here is derived from an EMBL/GenBank/DDBJ whole genome shotgun (WGS) entry which is preliminary data.</text>
</comment>
<sequence>MVYVGHSPLKGIDKIDPLLNGWNDKFKPYCYNSWNTLNYSLDKFRNSATKLKLSNIYNIILMTILYIMVNIAFITAVPAPFIMGTEIFNETIAADFFKKIFLKSQQVFRVDQELLYQQ</sequence>
<feature type="transmembrane region" description="Helical" evidence="1">
    <location>
        <begin position="56"/>
        <end position="77"/>
    </location>
</feature>
<keyword evidence="1" id="KW-0472">Membrane</keyword>
<name>A0A397SA58_9GLOM</name>
<gene>
    <name evidence="2" type="ORF">C1645_834698</name>
</gene>
<dbReference type="EMBL" id="QKYT01000623">
    <property type="protein sequence ID" value="RIA82858.1"/>
    <property type="molecule type" value="Genomic_DNA"/>
</dbReference>
<evidence type="ECO:0000313" key="2">
    <source>
        <dbReference type="EMBL" id="RIA82858.1"/>
    </source>
</evidence>
<evidence type="ECO:0000313" key="3">
    <source>
        <dbReference type="Proteomes" id="UP000265703"/>
    </source>
</evidence>
<organism evidence="2 3">
    <name type="scientific">Glomus cerebriforme</name>
    <dbReference type="NCBI Taxonomy" id="658196"/>
    <lineage>
        <taxon>Eukaryota</taxon>
        <taxon>Fungi</taxon>
        <taxon>Fungi incertae sedis</taxon>
        <taxon>Mucoromycota</taxon>
        <taxon>Glomeromycotina</taxon>
        <taxon>Glomeromycetes</taxon>
        <taxon>Glomerales</taxon>
        <taxon>Glomeraceae</taxon>
        <taxon>Glomus</taxon>
    </lineage>
</organism>
<dbReference type="OrthoDB" id="10062876at2759"/>
<accession>A0A397SA58</accession>
<dbReference type="Proteomes" id="UP000265703">
    <property type="component" value="Unassembled WGS sequence"/>
</dbReference>
<keyword evidence="1" id="KW-0812">Transmembrane</keyword>
<keyword evidence="3" id="KW-1185">Reference proteome</keyword>
<dbReference type="AlphaFoldDB" id="A0A397SA58"/>
<proteinExistence type="predicted"/>
<reference evidence="2 3" key="1">
    <citation type="submission" date="2018-06" db="EMBL/GenBank/DDBJ databases">
        <title>Comparative genomics reveals the genomic features of Rhizophagus irregularis, R. cerebriforme, R. diaphanum and Gigaspora rosea, and their symbiotic lifestyle signature.</title>
        <authorList>
            <person name="Morin E."/>
            <person name="San Clemente H."/>
            <person name="Chen E.C.H."/>
            <person name="De La Providencia I."/>
            <person name="Hainaut M."/>
            <person name="Kuo A."/>
            <person name="Kohler A."/>
            <person name="Murat C."/>
            <person name="Tang N."/>
            <person name="Roy S."/>
            <person name="Loubradou J."/>
            <person name="Henrissat B."/>
            <person name="Grigoriev I.V."/>
            <person name="Corradi N."/>
            <person name="Roux C."/>
            <person name="Martin F.M."/>
        </authorList>
    </citation>
    <scope>NUCLEOTIDE SEQUENCE [LARGE SCALE GENOMIC DNA]</scope>
    <source>
        <strain evidence="2 3">DAOM 227022</strain>
    </source>
</reference>
<dbReference type="STRING" id="658196.A0A397SA58"/>
<keyword evidence="1" id="KW-1133">Transmembrane helix</keyword>